<dbReference type="Pfam" id="PF04014">
    <property type="entry name" value="MazE_antitoxin"/>
    <property type="match status" value="1"/>
</dbReference>
<gene>
    <name evidence="3" type="ORF">COX41_02420</name>
</gene>
<dbReference type="SUPFAM" id="SSF89447">
    <property type="entry name" value="AbrB/MazE/MraZ-like"/>
    <property type="match status" value="1"/>
</dbReference>
<reference evidence="3 4" key="1">
    <citation type="submission" date="2017-09" db="EMBL/GenBank/DDBJ databases">
        <title>Depth-based differentiation of microbial function through sediment-hosted aquifers and enrichment of novel symbionts in the deep terrestrial subsurface.</title>
        <authorList>
            <person name="Probst A.J."/>
            <person name="Ladd B."/>
            <person name="Jarett J.K."/>
            <person name="Geller-Mcgrath D.E."/>
            <person name="Sieber C.M."/>
            <person name="Emerson J.B."/>
            <person name="Anantharaman K."/>
            <person name="Thomas B.C."/>
            <person name="Malmstrom R."/>
            <person name="Stieglmeier M."/>
            <person name="Klingl A."/>
            <person name="Woyke T."/>
            <person name="Ryan C.M."/>
            <person name="Banfield J.F."/>
        </authorList>
    </citation>
    <scope>NUCLEOTIDE SEQUENCE [LARGE SCALE GENOMIC DNA]</scope>
    <source>
        <strain evidence="3">CG23_combo_of_CG06-09_8_20_14_all_41_10</strain>
    </source>
</reference>
<proteinExistence type="predicted"/>
<keyword evidence="1" id="KW-0238">DNA-binding</keyword>
<evidence type="ECO:0000259" key="2">
    <source>
        <dbReference type="PROSITE" id="PS51740"/>
    </source>
</evidence>
<dbReference type="Proteomes" id="UP000231292">
    <property type="component" value="Unassembled WGS sequence"/>
</dbReference>
<dbReference type="NCBIfam" id="TIGR01439">
    <property type="entry name" value="lp_hng_hel_AbrB"/>
    <property type="match status" value="1"/>
</dbReference>
<dbReference type="Gene3D" id="2.10.260.10">
    <property type="match status" value="1"/>
</dbReference>
<dbReference type="GO" id="GO:0003677">
    <property type="term" value="F:DNA binding"/>
    <property type="evidence" value="ECO:0007669"/>
    <property type="project" value="UniProtKB-UniRule"/>
</dbReference>
<name>A0A2G9YLD5_9BACT</name>
<organism evidence="3 4">
    <name type="scientific">Candidatus Sherwoodlollariibacterium unditelluris</name>
    <dbReference type="NCBI Taxonomy" id="1974757"/>
    <lineage>
        <taxon>Bacteria</taxon>
        <taxon>Pseudomonadati</taxon>
        <taxon>Candidatus Omnitrophota</taxon>
        <taxon>Candidatus Sherwoodlollariibacterium</taxon>
    </lineage>
</organism>
<dbReference type="PROSITE" id="PS51740">
    <property type="entry name" value="SPOVT_ABRB"/>
    <property type="match status" value="1"/>
</dbReference>
<dbReference type="EMBL" id="PCRK01000052">
    <property type="protein sequence ID" value="PIP19523.1"/>
    <property type="molecule type" value="Genomic_DNA"/>
</dbReference>
<protein>
    <submittedName>
        <fullName evidence="3">AbrB family transcriptional regulator</fullName>
    </submittedName>
</protein>
<feature type="domain" description="SpoVT-AbrB" evidence="2">
    <location>
        <begin position="10"/>
        <end position="55"/>
    </location>
</feature>
<evidence type="ECO:0000313" key="3">
    <source>
        <dbReference type="EMBL" id="PIP19523.1"/>
    </source>
</evidence>
<dbReference type="InterPro" id="IPR007159">
    <property type="entry name" value="SpoVT-AbrB_dom"/>
</dbReference>
<evidence type="ECO:0000313" key="4">
    <source>
        <dbReference type="Proteomes" id="UP000231292"/>
    </source>
</evidence>
<comment type="caution">
    <text evidence="3">The sequence shown here is derived from an EMBL/GenBank/DDBJ whole genome shotgun (WGS) entry which is preliminary data.</text>
</comment>
<accession>A0A2G9YLD5</accession>
<dbReference type="SMART" id="SM00966">
    <property type="entry name" value="SpoVT_AbrB"/>
    <property type="match status" value="1"/>
</dbReference>
<dbReference type="AlphaFoldDB" id="A0A2G9YLD5"/>
<evidence type="ECO:0000256" key="1">
    <source>
        <dbReference type="PROSITE-ProRule" id="PRU01076"/>
    </source>
</evidence>
<dbReference type="InterPro" id="IPR037914">
    <property type="entry name" value="SpoVT-AbrB_sf"/>
</dbReference>
<sequence length="80" mass="8970">MNAIFKGKTYGTATVGERGQLVIPSELRKALSIKPGDQLMVFAKLDKRIISLMPEKDFSQFLERASKLIAKLESKVSRED</sequence>